<evidence type="ECO:0000313" key="1">
    <source>
        <dbReference type="EMBL" id="KAK9239513.1"/>
    </source>
</evidence>
<gene>
    <name evidence="1" type="ORF">V1525DRAFT_398298</name>
</gene>
<sequence>MNPINNFSDLMSDMSDGDPGSLQFIVTNAVPATTTENIQASRDPAQDRTPTPSAKTSKSKKRSANPSSRKNSKRPAVDMDQVPHGGDGGDEADEENGDDDGDAGRSAYPRVMWYENNSQLLCKFLGIISETSRFRRALFAQKGDASVGLKKEDVLQELVPLLLGGMPLYEAHIQDRRGLLHYASVFRGKIRRLEDLKNKIDGKRVQTGSGVEDPNCANREGEYFIALGVKSCTNSNGN</sequence>
<accession>A0ACC3T6G4</accession>
<dbReference type="EMBL" id="MU971346">
    <property type="protein sequence ID" value="KAK9239513.1"/>
    <property type="molecule type" value="Genomic_DNA"/>
</dbReference>
<keyword evidence="2" id="KW-1185">Reference proteome</keyword>
<organism evidence="1 2">
    <name type="scientific">Lipomyces kononenkoae</name>
    <name type="common">Yeast</name>
    <dbReference type="NCBI Taxonomy" id="34357"/>
    <lineage>
        <taxon>Eukaryota</taxon>
        <taxon>Fungi</taxon>
        <taxon>Dikarya</taxon>
        <taxon>Ascomycota</taxon>
        <taxon>Saccharomycotina</taxon>
        <taxon>Lipomycetes</taxon>
        <taxon>Lipomycetales</taxon>
        <taxon>Lipomycetaceae</taxon>
        <taxon>Lipomyces</taxon>
    </lineage>
</organism>
<proteinExistence type="predicted"/>
<name>A0ACC3T6G4_LIPKO</name>
<protein>
    <submittedName>
        <fullName evidence="1">Uncharacterized protein</fullName>
    </submittedName>
</protein>
<evidence type="ECO:0000313" key="2">
    <source>
        <dbReference type="Proteomes" id="UP001433508"/>
    </source>
</evidence>
<dbReference type="Proteomes" id="UP001433508">
    <property type="component" value="Unassembled WGS sequence"/>
</dbReference>
<comment type="caution">
    <text evidence="1">The sequence shown here is derived from an EMBL/GenBank/DDBJ whole genome shotgun (WGS) entry which is preliminary data.</text>
</comment>
<reference evidence="2" key="1">
    <citation type="journal article" date="2024" name="Front. Bioeng. Biotechnol.">
        <title>Genome-scale model development and genomic sequencing of the oleaginous clade Lipomyces.</title>
        <authorList>
            <person name="Czajka J.J."/>
            <person name="Han Y."/>
            <person name="Kim J."/>
            <person name="Mondo S.J."/>
            <person name="Hofstad B.A."/>
            <person name="Robles A."/>
            <person name="Haridas S."/>
            <person name="Riley R."/>
            <person name="LaButti K."/>
            <person name="Pangilinan J."/>
            <person name="Andreopoulos W."/>
            <person name="Lipzen A."/>
            <person name="Yan J."/>
            <person name="Wang M."/>
            <person name="Ng V."/>
            <person name="Grigoriev I.V."/>
            <person name="Spatafora J.W."/>
            <person name="Magnuson J.K."/>
            <person name="Baker S.E."/>
            <person name="Pomraning K.R."/>
        </authorList>
    </citation>
    <scope>NUCLEOTIDE SEQUENCE [LARGE SCALE GENOMIC DNA]</scope>
    <source>
        <strain evidence="2">CBS 7786</strain>
    </source>
</reference>